<proteinExistence type="predicted"/>
<organism evidence="3 4">
    <name type="scientific">Pilimelia terevasa</name>
    <dbReference type="NCBI Taxonomy" id="53372"/>
    <lineage>
        <taxon>Bacteria</taxon>
        <taxon>Bacillati</taxon>
        <taxon>Actinomycetota</taxon>
        <taxon>Actinomycetes</taxon>
        <taxon>Micromonosporales</taxon>
        <taxon>Micromonosporaceae</taxon>
        <taxon>Pilimelia</taxon>
    </lineage>
</organism>
<dbReference type="RefSeq" id="WP_189114945.1">
    <property type="nucleotide sequence ID" value="NZ_BMQC01000010.1"/>
</dbReference>
<dbReference type="AlphaFoldDB" id="A0A8J3BU45"/>
<keyword evidence="4" id="KW-1185">Reference proteome</keyword>
<keyword evidence="2" id="KW-1133">Transmembrane helix</keyword>
<dbReference type="EMBL" id="BMQC01000010">
    <property type="protein sequence ID" value="GGK35271.1"/>
    <property type="molecule type" value="Genomic_DNA"/>
</dbReference>
<gene>
    <name evidence="3" type="ORF">GCM10010124_29960</name>
</gene>
<feature type="transmembrane region" description="Helical" evidence="2">
    <location>
        <begin position="22"/>
        <end position="48"/>
    </location>
</feature>
<evidence type="ECO:0000256" key="1">
    <source>
        <dbReference type="SAM" id="MobiDB-lite"/>
    </source>
</evidence>
<accession>A0A8J3BU45</accession>
<feature type="region of interest" description="Disordered" evidence="1">
    <location>
        <begin position="71"/>
        <end position="109"/>
    </location>
</feature>
<evidence type="ECO:0000313" key="4">
    <source>
        <dbReference type="Proteomes" id="UP000662200"/>
    </source>
</evidence>
<evidence type="ECO:0000313" key="3">
    <source>
        <dbReference type="EMBL" id="GGK35271.1"/>
    </source>
</evidence>
<comment type="caution">
    <text evidence="3">The sequence shown here is derived from an EMBL/GenBank/DDBJ whole genome shotgun (WGS) entry which is preliminary data.</text>
</comment>
<protein>
    <submittedName>
        <fullName evidence="3">Uncharacterized protein</fullName>
    </submittedName>
</protein>
<name>A0A8J3BU45_9ACTN</name>
<feature type="compositionally biased region" description="Low complexity" evidence="1">
    <location>
        <begin position="82"/>
        <end position="98"/>
    </location>
</feature>
<dbReference type="Proteomes" id="UP000662200">
    <property type="component" value="Unassembled WGS sequence"/>
</dbReference>
<evidence type="ECO:0000256" key="2">
    <source>
        <dbReference type="SAM" id="Phobius"/>
    </source>
</evidence>
<keyword evidence="2" id="KW-0812">Transmembrane</keyword>
<reference evidence="3" key="1">
    <citation type="journal article" date="2014" name="Int. J. Syst. Evol. Microbiol.">
        <title>Complete genome sequence of Corynebacterium casei LMG S-19264T (=DSM 44701T), isolated from a smear-ripened cheese.</title>
        <authorList>
            <consortium name="US DOE Joint Genome Institute (JGI-PGF)"/>
            <person name="Walter F."/>
            <person name="Albersmeier A."/>
            <person name="Kalinowski J."/>
            <person name="Ruckert C."/>
        </authorList>
    </citation>
    <scope>NUCLEOTIDE SEQUENCE</scope>
    <source>
        <strain evidence="3">JCM 3091</strain>
    </source>
</reference>
<reference evidence="3" key="2">
    <citation type="submission" date="2020-09" db="EMBL/GenBank/DDBJ databases">
        <authorList>
            <person name="Sun Q."/>
            <person name="Ohkuma M."/>
        </authorList>
    </citation>
    <scope>NUCLEOTIDE SEQUENCE</scope>
    <source>
        <strain evidence="3">JCM 3091</strain>
    </source>
</reference>
<sequence length="109" mass="10713">MTPAAGIPHHRGAGLAGPAPRYALLVALLVALACVPTLIAATVGMAALDPPRAAAPVPFISRPAAPSVIILPGQPAAPPPAAGTADRPPAAADAGCPPQTLDWRPLTPC</sequence>
<keyword evidence="2" id="KW-0472">Membrane</keyword>